<dbReference type="RefSeq" id="WP_207117874.1">
    <property type="nucleotide sequence ID" value="NZ_JAFLEQ010000003.1"/>
</dbReference>
<evidence type="ECO:0000313" key="2">
    <source>
        <dbReference type="EMBL" id="MBN9643313.1"/>
    </source>
</evidence>
<name>A0A939IWR6_9CORY</name>
<keyword evidence="1" id="KW-1133">Transmembrane helix</keyword>
<feature type="transmembrane region" description="Helical" evidence="1">
    <location>
        <begin position="20"/>
        <end position="52"/>
    </location>
</feature>
<evidence type="ECO:0000313" key="3">
    <source>
        <dbReference type="Proteomes" id="UP000664332"/>
    </source>
</evidence>
<sequence>MNDPLFDDEQPAGAPRWPLAVAALCCIALIGWLKVTGVMLAGVILMLIYFLLHQKGNPSEAEALRTSIKLSAEDIRDVLDEYRDFLTGSEPDQQADRMLHRPALADKDCGNSDIEAFFFASQTAHRFLARLDARLAADLSVAQLDSLLSVTDRRALEIKEAWITARRTALRLGTDYDRRGIADGGS</sequence>
<gene>
    <name evidence="2" type="ORF">JZY06_01505</name>
</gene>
<keyword evidence="3" id="KW-1185">Reference proteome</keyword>
<dbReference type="Proteomes" id="UP000664332">
    <property type="component" value="Unassembled WGS sequence"/>
</dbReference>
<keyword evidence="1" id="KW-0472">Membrane</keyword>
<organism evidence="2 3">
    <name type="scientific">Corynebacterium mendelii</name>
    <dbReference type="NCBI Taxonomy" id="2765362"/>
    <lineage>
        <taxon>Bacteria</taxon>
        <taxon>Bacillati</taxon>
        <taxon>Actinomycetota</taxon>
        <taxon>Actinomycetes</taxon>
        <taxon>Mycobacteriales</taxon>
        <taxon>Corynebacteriaceae</taxon>
        <taxon>Corynebacterium</taxon>
    </lineage>
</organism>
<dbReference type="EMBL" id="JAFLEQ010000003">
    <property type="protein sequence ID" value="MBN9643313.1"/>
    <property type="molecule type" value="Genomic_DNA"/>
</dbReference>
<comment type="caution">
    <text evidence="2">The sequence shown here is derived from an EMBL/GenBank/DDBJ whole genome shotgun (WGS) entry which is preliminary data.</text>
</comment>
<accession>A0A939IWR6</accession>
<protein>
    <submittedName>
        <fullName evidence="2">Uncharacterized protein</fullName>
    </submittedName>
</protein>
<proteinExistence type="predicted"/>
<keyword evidence="1" id="KW-0812">Transmembrane</keyword>
<evidence type="ECO:0000256" key="1">
    <source>
        <dbReference type="SAM" id="Phobius"/>
    </source>
</evidence>
<reference evidence="2" key="1">
    <citation type="submission" date="2021-03" db="EMBL/GenBank/DDBJ databases">
        <authorList>
            <person name="Sun Q."/>
        </authorList>
    </citation>
    <scope>NUCLEOTIDE SEQUENCE</scope>
    <source>
        <strain evidence="2">CCM 8862</strain>
    </source>
</reference>
<dbReference type="AlphaFoldDB" id="A0A939IWR6"/>